<dbReference type="Gene3D" id="3.40.30.10">
    <property type="entry name" value="Glutaredoxin"/>
    <property type="match status" value="1"/>
</dbReference>
<gene>
    <name evidence="2" type="ORF">MKW98_010436</name>
</gene>
<dbReference type="AlphaFoldDB" id="A0AAD4XTG7"/>
<keyword evidence="3" id="KW-1185">Reference proteome</keyword>
<keyword evidence="1" id="KW-0732">Signal</keyword>
<feature type="chain" id="PRO_5042091650" evidence="1">
    <location>
        <begin position="31"/>
        <end position="167"/>
    </location>
</feature>
<organism evidence="2 3">
    <name type="scientific">Papaver atlanticum</name>
    <dbReference type="NCBI Taxonomy" id="357466"/>
    <lineage>
        <taxon>Eukaryota</taxon>
        <taxon>Viridiplantae</taxon>
        <taxon>Streptophyta</taxon>
        <taxon>Embryophyta</taxon>
        <taxon>Tracheophyta</taxon>
        <taxon>Spermatophyta</taxon>
        <taxon>Magnoliopsida</taxon>
        <taxon>Ranunculales</taxon>
        <taxon>Papaveraceae</taxon>
        <taxon>Papaveroideae</taxon>
        <taxon>Papaver</taxon>
    </lineage>
</organism>
<reference evidence="2" key="1">
    <citation type="submission" date="2022-04" db="EMBL/GenBank/DDBJ databases">
        <title>A functionally conserved STORR gene fusion in Papaver species that diverged 16.8 million years ago.</title>
        <authorList>
            <person name="Catania T."/>
        </authorList>
    </citation>
    <scope>NUCLEOTIDE SEQUENCE</scope>
    <source>
        <strain evidence="2">S-188037</strain>
    </source>
</reference>
<comment type="caution">
    <text evidence="2">The sequence shown here is derived from an EMBL/GenBank/DDBJ whole genome shotgun (WGS) entry which is preliminary data.</text>
</comment>
<evidence type="ECO:0000256" key="1">
    <source>
        <dbReference type="SAM" id="SignalP"/>
    </source>
</evidence>
<sequence>MASSKSSCSMLLSAIFILFVLLFVTPLSSSLPISSQVEDIPDFGYLKYIILLTQHKHKGWLAVVQFNNSDYKDQVYDDLAVKYFKDKVRFFRINSETFDEKERAMRIYRLKEFPSFLFFNNGAFVYNVRGWNLEKIEFRINLYKPEVTMVNELDEDKDDMMMMNEAS</sequence>
<accession>A0AAD4XTG7</accession>
<evidence type="ECO:0000313" key="3">
    <source>
        <dbReference type="Proteomes" id="UP001202328"/>
    </source>
</evidence>
<protein>
    <submittedName>
        <fullName evidence="2">Uncharacterized protein</fullName>
    </submittedName>
</protein>
<dbReference type="EMBL" id="JAJJMB010003672">
    <property type="protein sequence ID" value="KAI3946312.1"/>
    <property type="molecule type" value="Genomic_DNA"/>
</dbReference>
<dbReference type="SUPFAM" id="SSF52833">
    <property type="entry name" value="Thioredoxin-like"/>
    <property type="match status" value="1"/>
</dbReference>
<evidence type="ECO:0000313" key="2">
    <source>
        <dbReference type="EMBL" id="KAI3946312.1"/>
    </source>
</evidence>
<proteinExistence type="predicted"/>
<name>A0AAD4XTG7_9MAGN</name>
<feature type="signal peptide" evidence="1">
    <location>
        <begin position="1"/>
        <end position="30"/>
    </location>
</feature>
<dbReference type="InterPro" id="IPR036249">
    <property type="entry name" value="Thioredoxin-like_sf"/>
</dbReference>
<dbReference type="Proteomes" id="UP001202328">
    <property type="component" value="Unassembled WGS sequence"/>
</dbReference>